<accession>A0A178Y640</accession>
<dbReference type="AlphaFoldDB" id="A0A178Y640"/>
<evidence type="ECO:0000313" key="1">
    <source>
        <dbReference type="EMBL" id="OAP42493.1"/>
    </source>
</evidence>
<sequence length="80" mass="9075">MLATVKHQRHVVDVGVIIRAGCSIHAEQRIYVPRTCQRAHRKAILYLAIQMFTGLRVSDLRAPALRTAARDVSKLRLFPI</sequence>
<proteinExistence type="predicted"/>
<gene>
    <name evidence="1" type="ORF">AU381_14980</name>
</gene>
<dbReference type="RefSeq" id="WP_064240336.1">
    <property type="nucleotide sequence ID" value="NZ_LPUX01000050.1"/>
</dbReference>
<name>A0A178Y640_9HYPH</name>
<organism evidence="1 2">
    <name type="scientific">Sinorhizobium glycinis</name>
    <dbReference type="NCBI Taxonomy" id="1472378"/>
    <lineage>
        <taxon>Bacteria</taxon>
        <taxon>Pseudomonadati</taxon>
        <taxon>Pseudomonadota</taxon>
        <taxon>Alphaproteobacteria</taxon>
        <taxon>Hyphomicrobiales</taxon>
        <taxon>Rhizobiaceae</taxon>
        <taxon>Sinorhizobium/Ensifer group</taxon>
        <taxon>Sinorhizobium</taxon>
    </lineage>
</organism>
<comment type="caution">
    <text evidence="1">The sequence shown here is derived from an EMBL/GenBank/DDBJ whole genome shotgun (WGS) entry which is preliminary data.</text>
</comment>
<dbReference type="EMBL" id="LPUX01000050">
    <property type="protein sequence ID" value="OAP42493.1"/>
    <property type="molecule type" value="Genomic_DNA"/>
</dbReference>
<dbReference type="Proteomes" id="UP000094025">
    <property type="component" value="Unassembled WGS sequence"/>
</dbReference>
<protein>
    <submittedName>
        <fullName evidence="1">Uncharacterized protein</fullName>
    </submittedName>
</protein>
<evidence type="ECO:0000313" key="2">
    <source>
        <dbReference type="Proteomes" id="UP000094025"/>
    </source>
</evidence>
<reference evidence="1 2" key="1">
    <citation type="journal article" date="2016" name="Int. J. Syst. Evol. Microbiol.">
        <title>Ensifer glycinis sp. nov., an novel rhizobial species associated with Glycine spp.</title>
        <authorList>
            <person name="Yan H."/>
            <person name="Yan J."/>
            <person name="Sui X.H."/>
            <person name="Wang E.T."/>
            <person name="Chen W.X."/>
            <person name="Zhang X.X."/>
            <person name="Chen W.F."/>
        </authorList>
    </citation>
    <scope>NUCLEOTIDE SEQUENCE [LARGE SCALE GENOMIC DNA]</scope>
    <source>
        <strain evidence="1 2">CCBAU 23380</strain>
    </source>
</reference>
<keyword evidence="2" id="KW-1185">Reference proteome</keyword>